<dbReference type="EMBL" id="FO818745">
    <property type="protein sequence ID" value="CDN90792.1"/>
    <property type="molecule type" value="Genomic_DNA"/>
</dbReference>
<dbReference type="RefSeq" id="YP_009624895.1">
    <property type="nucleotide sequence ID" value="NC_042128.1"/>
</dbReference>
<dbReference type="GeneID" id="40101841"/>
<protein>
    <submittedName>
        <fullName evidence="1">PmgC</fullName>
    </submittedName>
</protein>
<sequence length="188" mass="21112">MTPRQLLEDVKSRFTPLIADEPALLESLLRKALGTYQDRAGHIKRIRFTDQTCKSLACPADFLALVSVTDHTGDLVYSDVYYGNIELEDTHRAVYPLNVSYLANLRDMDLDNGEVPPEIIGLLSDYLEVLIAIPNTDRLRRISIAGKLDASNLSDENTLYQRKLDLEEKMSATRAIIPGIVLFSSMLK</sequence>
<name>A0A077SK12_9CAUD</name>
<reference evidence="1 2" key="1">
    <citation type="journal article" date="2014" name="Antimicrob. Agents Chemother.">
        <title>Characterization of a P1-Like Bacteriophage Carrying an SHV-2 Extended-Spectrum ?-Lactamase from an Escherichia coli Strain.</title>
        <authorList>
            <person name="Billard-Pomares T."/>
            <person name="Fouteau S."/>
            <person name="Jacquet M.E."/>
            <person name="Roche D."/>
            <person name="Barbe V."/>
            <person name="Castellanos M."/>
            <person name="Bouet J.Y."/>
            <person name="Cruveiller S."/>
            <person name="Medigue C."/>
            <person name="Blanco J."/>
            <person name="Clermont O."/>
            <person name="Denamur E."/>
            <person name="Branger C."/>
        </authorList>
    </citation>
    <scope>NUCLEOTIDE SEQUENCE [LARGE SCALE GENOMIC DNA]</scope>
</reference>
<dbReference type="OrthoDB" id="10396at10239"/>
<organism evidence="1 2">
    <name type="scientific">Escherichia phage RCS47</name>
    <dbReference type="NCBI Taxonomy" id="1590550"/>
    <lineage>
        <taxon>Viruses</taxon>
        <taxon>Duplodnaviria</taxon>
        <taxon>Heunggongvirae</taxon>
        <taxon>Uroviricota</taxon>
        <taxon>Caudoviricetes</taxon>
        <taxon>Punavirus</taxon>
        <taxon>Punavirus RCS47</taxon>
    </lineage>
</organism>
<accession>A0A077SK12</accession>
<gene>
    <name evidence="1" type="primary">pmgC</name>
    <name evidence="1" type="ORF">EC725RCS47_p0049</name>
</gene>
<dbReference type="Proteomes" id="UP000246402">
    <property type="component" value="Segment"/>
</dbReference>
<dbReference type="KEGG" id="vg:40101841"/>
<evidence type="ECO:0000313" key="1">
    <source>
        <dbReference type="EMBL" id="CDN90792.1"/>
    </source>
</evidence>
<proteinExistence type="predicted"/>
<evidence type="ECO:0000313" key="2">
    <source>
        <dbReference type="Proteomes" id="UP000246402"/>
    </source>
</evidence>
<keyword evidence="2" id="KW-1185">Reference proteome</keyword>